<feature type="region of interest" description="Disordered" evidence="8">
    <location>
        <begin position="1"/>
        <end position="59"/>
    </location>
</feature>
<gene>
    <name evidence="9" type="ORF">CBR_g24171</name>
</gene>
<evidence type="ECO:0000256" key="3">
    <source>
        <dbReference type="ARBA" id="ARBA00022853"/>
    </source>
</evidence>
<evidence type="ECO:0000256" key="5">
    <source>
        <dbReference type="ARBA" id="ARBA00023163"/>
    </source>
</evidence>
<keyword evidence="10" id="KW-1185">Reference proteome</keyword>
<protein>
    <recommendedName>
        <fullName evidence="7">Protein dpy-30 homolog</fullName>
    </recommendedName>
</protein>
<dbReference type="EMBL" id="BFEA01000275">
    <property type="protein sequence ID" value="GBG77724.1"/>
    <property type="molecule type" value="Genomic_DNA"/>
</dbReference>
<evidence type="ECO:0000256" key="7">
    <source>
        <dbReference type="ARBA" id="ARBA00044172"/>
    </source>
</evidence>
<dbReference type="STRING" id="69332.A0A388L611"/>
<evidence type="ECO:0000313" key="10">
    <source>
        <dbReference type="Proteomes" id="UP000265515"/>
    </source>
</evidence>
<dbReference type="Proteomes" id="UP000265515">
    <property type="component" value="Unassembled WGS sequence"/>
</dbReference>
<organism evidence="9 10">
    <name type="scientific">Chara braunii</name>
    <name type="common">Braun's stonewort</name>
    <dbReference type="NCBI Taxonomy" id="69332"/>
    <lineage>
        <taxon>Eukaryota</taxon>
        <taxon>Viridiplantae</taxon>
        <taxon>Streptophyta</taxon>
        <taxon>Charophyceae</taxon>
        <taxon>Charales</taxon>
        <taxon>Characeae</taxon>
        <taxon>Chara</taxon>
    </lineage>
</organism>
<dbReference type="Pfam" id="PF05186">
    <property type="entry name" value="Dpy-30"/>
    <property type="match status" value="1"/>
</dbReference>
<proteinExistence type="inferred from homology"/>
<evidence type="ECO:0000256" key="2">
    <source>
        <dbReference type="ARBA" id="ARBA00010849"/>
    </source>
</evidence>
<dbReference type="InterPro" id="IPR007858">
    <property type="entry name" value="Dpy-30_motif"/>
</dbReference>
<name>A0A388L611_CHABU</name>
<dbReference type="PANTHER" id="PTHR23356">
    <property type="entry name" value="DPY30-RELATED"/>
    <property type="match status" value="1"/>
</dbReference>
<feature type="compositionally biased region" description="Polar residues" evidence="8">
    <location>
        <begin position="9"/>
        <end position="18"/>
    </location>
</feature>
<comment type="subcellular location">
    <subcellularLocation>
        <location evidence="1">Nucleus</location>
    </subcellularLocation>
</comment>
<dbReference type="OrthoDB" id="417678at2759"/>
<dbReference type="PANTHER" id="PTHR23356:SF16">
    <property type="entry name" value="DPY30 DOMAIN CONTAINING 2"/>
    <property type="match status" value="1"/>
</dbReference>
<dbReference type="InterPro" id="IPR037856">
    <property type="entry name" value="Sdc1/DPY30"/>
</dbReference>
<keyword evidence="4" id="KW-0805">Transcription regulation</keyword>
<evidence type="ECO:0000313" key="9">
    <source>
        <dbReference type="EMBL" id="GBG77724.1"/>
    </source>
</evidence>
<dbReference type="AlphaFoldDB" id="A0A388L611"/>
<feature type="compositionally biased region" description="Low complexity" evidence="8">
    <location>
        <begin position="19"/>
        <end position="29"/>
    </location>
</feature>
<feature type="compositionally biased region" description="Basic and acidic residues" evidence="8">
    <location>
        <begin position="37"/>
        <end position="47"/>
    </location>
</feature>
<keyword evidence="3" id="KW-0156">Chromatin regulator</keyword>
<reference evidence="9 10" key="1">
    <citation type="journal article" date="2018" name="Cell">
        <title>The Chara Genome: Secondary Complexity and Implications for Plant Terrestrialization.</title>
        <authorList>
            <person name="Nishiyama T."/>
            <person name="Sakayama H."/>
            <person name="Vries J.D."/>
            <person name="Buschmann H."/>
            <person name="Saint-Marcoux D."/>
            <person name="Ullrich K.K."/>
            <person name="Haas F.B."/>
            <person name="Vanderstraeten L."/>
            <person name="Becker D."/>
            <person name="Lang D."/>
            <person name="Vosolsobe S."/>
            <person name="Rombauts S."/>
            <person name="Wilhelmsson P.K.I."/>
            <person name="Janitza P."/>
            <person name="Kern R."/>
            <person name="Heyl A."/>
            <person name="Rumpler F."/>
            <person name="Villalobos L.I.A.C."/>
            <person name="Clay J.M."/>
            <person name="Skokan R."/>
            <person name="Toyoda A."/>
            <person name="Suzuki Y."/>
            <person name="Kagoshima H."/>
            <person name="Schijlen E."/>
            <person name="Tajeshwar N."/>
            <person name="Catarino B."/>
            <person name="Hetherington A.J."/>
            <person name="Saltykova A."/>
            <person name="Bonnot C."/>
            <person name="Breuninger H."/>
            <person name="Symeonidi A."/>
            <person name="Radhakrishnan G.V."/>
            <person name="Van Nieuwerburgh F."/>
            <person name="Deforce D."/>
            <person name="Chang C."/>
            <person name="Karol K.G."/>
            <person name="Hedrich R."/>
            <person name="Ulvskov P."/>
            <person name="Glockner G."/>
            <person name="Delwiche C.F."/>
            <person name="Petrasek J."/>
            <person name="Van de Peer Y."/>
            <person name="Friml J."/>
            <person name="Beilby M."/>
            <person name="Dolan L."/>
            <person name="Kohara Y."/>
            <person name="Sugano S."/>
            <person name="Fujiyama A."/>
            <person name="Delaux P.-M."/>
            <person name="Quint M."/>
            <person name="TheiBen G."/>
            <person name="Hagemann M."/>
            <person name="Harholt J."/>
            <person name="Dunand C."/>
            <person name="Zachgo S."/>
            <person name="Langdale J."/>
            <person name="Maumus F."/>
            <person name="Straeten D.V.D."/>
            <person name="Gould S.B."/>
            <person name="Rensing S.A."/>
        </authorList>
    </citation>
    <scope>NUCLEOTIDE SEQUENCE [LARGE SCALE GENOMIC DNA]</scope>
    <source>
        <strain evidence="9 10">S276</strain>
    </source>
</reference>
<dbReference type="CDD" id="cd22965">
    <property type="entry name" value="DD_DPY30_SDC1"/>
    <property type="match status" value="1"/>
</dbReference>
<evidence type="ECO:0000256" key="1">
    <source>
        <dbReference type="ARBA" id="ARBA00004123"/>
    </source>
</evidence>
<dbReference type="Gramene" id="GBG77724">
    <property type="protein sequence ID" value="GBG77724"/>
    <property type="gene ID" value="CBR_g24171"/>
</dbReference>
<comment type="caution">
    <text evidence="9">The sequence shown here is derived from an EMBL/GenBank/DDBJ whole genome shotgun (WGS) entry which is preliminary data.</text>
</comment>
<keyword evidence="6" id="KW-0539">Nucleus</keyword>
<dbReference type="GO" id="GO:0006325">
    <property type="term" value="P:chromatin organization"/>
    <property type="evidence" value="ECO:0007669"/>
    <property type="project" value="UniProtKB-KW"/>
</dbReference>
<dbReference type="GO" id="GO:0048188">
    <property type="term" value="C:Set1C/COMPASS complex"/>
    <property type="evidence" value="ECO:0007669"/>
    <property type="project" value="InterPro"/>
</dbReference>
<comment type="similarity">
    <text evidence="2">Belongs to the dpy-30 family.</text>
</comment>
<evidence type="ECO:0000256" key="6">
    <source>
        <dbReference type="ARBA" id="ARBA00023242"/>
    </source>
</evidence>
<keyword evidence="5" id="KW-0804">Transcription</keyword>
<accession>A0A388L611</accession>
<evidence type="ECO:0000256" key="8">
    <source>
        <dbReference type="SAM" id="MobiDB-lite"/>
    </source>
</evidence>
<sequence>MADAKPSQPAVQSDGSAEQQQQQQQQQQQEAASQLPKQEDQGGKTEEWLPPEAGAGFDNPLEGLAAQRAAMELQGKIELHALPVRNYLESSVVPILLQALYVLVRERPENPVEYLAAFLLKNNPQKPTQPVAAVAAAAGAGAGAGAAPGAAAGAAPGVVAGMAAEAPKPT</sequence>
<evidence type="ECO:0000256" key="4">
    <source>
        <dbReference type="ARBA" id="ARBA00023015"/>
    </source>
</evidence>
<dbReference type="Gene3D" id="1.20.890.10">
    <property type="entry name" value="cAMP-dependent protein kinase regulatory subunit, dimerization-anchoring domain"/>
    <property type="match status" value="1"/>
</dbReference>
<dbReference type="InterPro" id="IPR049629">
    <property type="entry name" value="DPY30_SDC1_DD"/>
</dbReference>